<evidence type="ECO:0000313" key="4">
    <source>
        <dbReference type="EMBL" id="MFC5289814.1"/>
    </source>
</evidence>
<evidence type="ECO:0000256" key="2">
    <source>
        <dbReference type="PROSITE-ProRule" id="PRU00335"/>
    </source>
</evidence>
<dbReference type="InterPro" id="IPR001647">
    <property type="entry name" value="HTH_TetR"/>
</dbReference>
<keyword evidence="5" id="KW-1185">Reference proteome</keyword>
<evidence type="ECO:0000313" key="5">
    <source>
        <dbReference type="Proteomes" id="UP001596157"/>
    </source>
</evidence>
<dbReference type="InterPro" id="IPR009057">
    <property type="entry name" value="Homeodomain-like_sf"/>
</dbReference>
<name>A0ABW0EUL3_9PSEU</name>
<evidence type="ECO:0000256" key="1">
    <source>
        <dbReference type="ARBA" id="ARBA00023125"/>
    </source>
</evidence>
<dbReference type="SUPFAM" id="SSF46689">
    <property type="entry name" value="Homeodomain-like"/>
    <property type="match status" value="1"/>
</dbReference>
<dbReference type="Pfam" id="PF00440">
    <property type="entry name" value="TetR_N"/>
    <property type="match status" value="1"/>
</dbReference>
<keyword evidence="1 2" id="KW-0238">DNA-binding</keyword>
<organism evidence="4 5">
    <name type="scientific">Actinokineospora guangxiensis</name>
    <dbReference type="NCBI Taxonomy" id="1490288"/>
    <lineage>
        <taxon>Bacteria</taxon>
        <taxon>Bacillati</taxon>
        <taxon>Actinomycetota</taxon>
        <taxon>Actinomycetes</taxon>
        <taxon>Pseudonocardiales</taxon>
        <taxon>Pseudonocardiaceae</taxon>
        <taxon>Actinokineospora</taxon>
    </lineage>
</organism>
<accession>A0ABW0EUL3</accession>
<feature type="DNA-binding region" description="H-T-H motif" evidence="2">
    <location>
        <begin position="28"/>
        <end position="47"/>
    </location>
</feature>
<reference evidence="5" key="1">
    <citation type="journal article" date="2019" name="Int. J. Syst. Evol. Microbiol.">
        <title>The Global Catalogue of Microorganisms (GCM) 10K type strain sequencing project: providing services to taxonomists for standard genome sequencing and annotation.</title>
        <authorList>
            <consortium name="The Broad Institute Genomics Platform"/>
            <consortium name="The Broad Institute Genome Sequencing Center for Infectious Disease"/>
            <person name="Wu L."/>
            <person name="Ma J."/>
        </authorList>
    </citation>
    <scope>NUCLEOTIDE SEQUENCE [LARGE SCALE GENOMIC DNA]</scope>
    <source>
        <strain evidence="5">CCUG 59778</strain>
    </source>
</reference>
<evidence type="ECO:0000259" key="3">
    <source>
        <dbReference type="PROSITE" id="PS50977"/>
    </source>
</evidence>
<gene>
    <name evidence="4" type="ORF">ACFPM7_22400</name>
</gene>
<dbReference type="Proteomes" id="UP001596157">
    <property type="component" value="Unassembled WGS sequence"/>
</dbReference>
<feature type="domain" description="HTH tetR-type" evidence="3">
    <location>
        <begin position="5"/>
        <end position="65"/>
    </location>
</feature>
<dbReference type="RefSeq" id="WP_378249669.1">
    <property type="nucleotide sequence ID" value="NZ_JBHSKF010000012.1"/>
</dbReference>
<comment type="caution">
    <text evidence="4">The sequence shown here is derived from an EMBL/GenBank/DDBJ whole genome shotgun (WGS) entry which is preliminary data.</text>
</comment>
<dbReference type="Gene3D" id="1.10.10.60">
    <property type="entry name" value="Homeodomain-like"/>
    <property type="match status" value="1"/>
</dbReference>
<proteinExistence type="predicted"/>
<dbReference type="PROSITE" id="PS50977">
    <property type="entry name" value="HTH_TETR_2"/>
    <property type="match status" value="1"/>
</dbReference>
<sequence length="87" mass="9028">MAKPRLSKEDWIAAAVKALADGGVGAVAVDPLATALGVTRGSFYCHFADRGALPAAALLWWEDAGTTRIIELIRGGPLISALLPTGR</sequence>
<dbReference type="EMBL" id="JBHSKF010000012">
    <property type="protein sequence ID" value="MFC5289814.1"/>
    <property type="molecule type" value="Genomic_DNA"/>
</dbReference>
<protein>
    <submittedName>
        <fullName evidence="4">TetR/AcrR family transcriptional regulator</fullName>
    </submittedName>
</protein>